<dbReference type="PANTHER" id="PTHR44757:SF2">
    <property type="entry name" value="BIOFILM ARCHITECTURE MAINTENANCE PROTEIN MBAA"/>
    <property type="match status" value="1"/>
</dbReference>
<evidence type="ECO:0000259" key="5">
    <source>
        <dbReference type="PROSITE" id="PS50887"/>
    </source>
</evidence>
<dbReference type="SMART" id="SM00091">
    <property type="entry name" value="PAS"/>
    <property type="match status" value="2"/>
</dbReference>
<organism evidence="6 7">
    <name type="scientific">Vibrio casei</name>
    <dbReference type="NCBI Taxonomy" id="673372"/>
    <lineage>
        <taxon>Bacteria</taxon>
        <taxon>Pseudomonadati</taxon>
        <taxon>Pseudomonadota</taxon>
        <taxon>Gammaproteobacteria</taxon>
        <taxon>Vibrionales</taxon>
        <taxon>Vibrionaceae</taxon>
        <taxon>Vibrio</taxon>
    </lineage>
</organism>
<dbReference type="PROSITE" id="PS50887">
    <property type="entry name" value="GGDEF"/>
    <property type="match status" value="1"/>
</dbReference>
<dbReference type="InterPro" id="IPR001633">
    <property type="entry name" value="EAL_dom"/>
</dbReference>
<proteinExistence type="predicted"/>
<comment type="caution">
    <text evidence="6">The sequence shown here is derived from an EMBL/GenBank/DDBJ whole genome shotgun (WGS) entry which is preliminary data.</text>
</comment>
<dbReference type="PROSITE" id="PS50883">
    <property type="entry name" value="EAL"/>
    <property type="match status" value="1"/>
</dbReference>
<dbReference type="InterPro" id="IPR043128">
    <property type="entry name" value="Rev_trsase/Diguanyl_cyclase"/>
</dbReference>
<dbReference type="Pfam" id="PF13426">
    <property type="entry name" value="PAS_9"/>
    <property type="match status" value="1"/>
</dbReference>
<feature type="domain" description="EAL" evidence="4">
    <location>
        <begin position="544"/>
        <end position="800"/>
    </location>
</feature>
<dbReference type="NCBIfam" id="TIGR00229">
    <property type="entry name" value="sensory_box"/>
    <property type="match status" value="1"/>
</dbReference>
<keyword evidence="1" id="KW-0812">Transmembrane</keyword>
<evidence type="ECO:0000313" key="6">
    <source>
        <dbReference type="EMBL" id="RCS72298.1"/>
    </source>
</evidence>
<dbReference type="CDD" id="cd00130">
    <property type="entry name" value="PAS"/>
    <property type="match status" value="1"/>
</dbReference>
<dbReference type="InterPro" id="IPR035965">
    <property type="entry name" value="PAS-like_dom_sf"/>
</dbReference>
<dbReference type="EMBL" id="QPGL01000001">
    <property type="protein sequence ID" value="RCS72298.1"/>
    <property type="molecule type" value="Genomic_DNA"/>
</dbReference>
<keyword evidence="7" id="KW-1185">Reference proteome</keyword>
<dbReference type="NCBIfam" id="TIGR00254">
    <property type="entry name" value="GGDEF"/>
    <property type="match status" value="1"/>
</dbReference>
<gene>
    <name evidence="6" type="ORF">CIK83_01000</name>
</gene>
<dbReference type="InterPro" id="IPR000014">
    <property type="entry name" value="PAS"/>
</dbReference>
<dbReference type="PANTHER" id="PTHR44757">
    <property type="entry name" value="DIGUANYLATE CYCLASE DGCP"/>
    <property type="match status" value="1"/>
</dbReference>
<dbReference type="SUPFAM" id="SSF141868">
    <property type="entry name" value="EAL domain-like"/>
    <property type="match status" value="1"/>
</dbReference>
<accession>A0A368LKD1</accession>
<dbReference type="Gene3D" id="3.30.450.20">
    <property type="entry name" value="PAS domain"/>
    <property type="match status" value="2"/>
</dbReference>
<feature type="domain" description="GGDEF" evidence="5">
    <location>
        <begin position="399"/>
        <end position="533"/>
    </location>
</feature>
<dbReference type="CDD" id="cd01948">
    <property type="entry name" value="EAL"/>
    <property type="match status" value="1"/>
</dbReference>
<dbReference type="SMART" id="SM00052">
    <property type="entry name" value="EAL"/>
    <property type="match status" value="1"/>
</dbReference>
<dbReference type="InterPro" id="IPR000160">
    <property type="entry name" value="GGDEF_dom"/>
</dbReference>
<keyword evidence="2" id="KW-0732">Signal</keyword>
<dbReference type="Proteomes" id="UP000252479">
    <property type="component" value="Unassembled WGS sequence"/>
</dbReference>
<dbReference type="PROSITE" id="PS50112">
    <property type="entry name" value="PAS"/>
    <property type="match status" value="1"/>
</dbReference>
<evidence type="ECO:0000313" key="7">
    <source>
        <dbReference type="Proteomes" id="UP000252479"/>
    </source>
</evidence>
<dbReference type="CDD" id="cd01949">
    <property type="entry name" value="GGDEF"/>
    <property type="match status" value="1"/>
</dbReference>
<dbReference type="Pfam" id="PF00990">
    <property type="entry name" value="GGDEF"/>
    <property type="match status" value="1"/>
</dbReference>
<dbReference type="Gene3D" id="3.20.20.450">
    <property type="entry name" value="EAL domain"/>
    <property type="match status" value="1"/>
</dbReference>
<dbReference type="InterPro" id="IPR029787">
    <property type="entry name" value="Nucleotide_cyclase"/>
</dbReference>
<dbReference type="Gene3D" id="3.30.70.270">
    <property type="match status" value="1"/>
</dbReference>
<dbReference type="InterPro" id="IPR052155">
    <property type="entry name" value="Biofilm_reg_signaling"/>
</dbReference>
<keyword evidence="1" id="KW-1133">Transmembrane helix</keyword>
<dbReference type="Pfam" id="PF00563">
    <property type="entry name" value="EAL"/>
    <property type="match status" value="1"/>
</dbReference>
<reference evidence="6 7" key="1">
    <citation type="journal article" date="2017" name="Elife">
        <title>Extensive horizontal gene transfer in cheese-associated bacteria.</title>
        <authorList>
            <person name="Bonham K.S."/>
            <person name="Wolfe B.E."/>
            <person name="Dutton R.J."/>
        </authorList>
    </citation>
    <scope>NUCLEOTIDE SEQUENCE [LARGE SCALE GENOMIC DNA]</scope>
    <source>
        <strain evidence="6 7">JB196</strain>
    </source>
</reference>
<evidence type="ECO:0000256" key="2">
    <source>
        <dbReference type="SAM" id="SignalP"/>
    </source>
</evidence>
<keyword evidence="1" id="KW-0472">Membrane</keyword>
<dbReference type="SMART" id="SM00267">
    <property type="entry name" value="GGDEF"/>
    <property type="match status" value="1"/>
</dbReference>
<evidence type="ECO:0000259" key="3">
    <source>
        <dbReference type="PROSITE" id="PS50112"/>
    </source>
</evidence>
<dbReference type="InterPro" id="IPR035919">
    <property type="entry name" value="EAL_sf"/>
</dbReference>
<feature type="transmembrane region" description="Helical" evidence="1">
    <location>
        <begin position="85"/>
        <end position="103"/>
    </location>
</feature>
<feature type="chain" id="PRO_5017000460" evidence="2">
    <location>
        <begin position="23"/>
        <end position="808"/>
    </location>
</feature>
<feature type="domain" description="PAS" evidence="3">
    <location>
        <begin position="245"/>
        <end position="301"/>
    </location>
</feature>
<evidence type="ECO:0000256" key="1">
    <source>
        <dbReference type="SAM" id="Phobius"/>
    </source>
</evidence>
<name>A0A368LKD1_9VIBR</name>
<feature type="signal peptide" evidence="2">
    <location>
        <begin position="1"/>
        <end position="22"/>
    </location>
</feature>
<sequence>MHSIFRYFILVLFFSYTLACSASHETEKSNVLVMHSYHKGFAWTDELLQGLDAALSVETVTLNPAPRISISNNPKSLWMGHENEILMFVIYSAVFGTIIILLLKHLKRVSLSEKQSRQSQYLLETIYDVSHQHMAILDSEGRILSSNQTLQELVYDPLFNRDDPIWEYSGWAKTGKIKMEQGFIEACQKGIVRFEGEVSHSNIGPAVFDITLKKLPDFIGDGEQYLFEAKDMTARKLTERRLVESESSLRNYYELQPVMMVTLDEHNCIQAVNQFTSQLLGYETKAMLGHKLKEFYFEPNELSARQVLLQPKQGQAFVWRREIRYLTPDNRIVWIRENIRQIVETKQLLIVGEDISETHLLAEKLDYQAHYDTLTSLYNRNHFEQELIIALQEVKGSLRSHIMFYLDLDQFKLINDTVGHEAGDAAIVYSAELLSQLIQQDRGILARIGGDEFAVLLRDCDESEIHNVSQCILKAFNSSEFIWKGIHLNLNCSIGIRMIDYTASSPQMVHAQADTACNLAKEEGRNRAHLYRVDDENVRRRELEMECVNQVYDALANGRVDLYAQQILDISDKPIHKMNLEILVRLRDKNNQLMSPGIFMPAIERYNLAHLIDREVFQKTLSWFEKNPNAVANLGRCSINLSGQSMGDKDFIDFLMDLLQNTSVPRDKICIEITETAAVGNMREATLFFTRLKELGCMIALDDFGSGLSSFAYLKTLPLDIVKIDGCFVRDMHEDEMDYILVKSINDLVKKMGKKTVAEFVENEAILACLKELKIDYAQGYLICAPTPLEALIERLMTAQITTNNIPS</sequence>
<protein>
    <submittedName>
        <fullName evidence="6">EAL domain-containing protein</fullName>
    </submittedName>
</protein>
<dbReference type="SUPFAM" id="SSF55785">
    <property type="entry name" value="PYP-like sensor domain (PAS domain)"/>
    <property type="match status" value="1"/>
</dbReference>
<dbReference type="SUPFAM" id="SSF55073">
    <property type="entry name" value="Nucleotide cyclase"/>
    <property type="match status" value="1"/>
</dbReference>
<evidence type="ECO:0000259" key="4">
    <source>
        <dbReference type="PROSITE" id="PS50883"/>
    </source>
</evidence>
<dbReference type="AlphaFoldDB" id="A0A368LKD1"/>